<comment type="caution">
    <text evidence="1">The sequence shown here is derived from an EMBL/GenBank/DDBJ whole genome shotgun (WGS) entry which is preliminary data.</text>
</comment>
<organism evidence="1 2">
    <name type="scientific">Solibacillus merdavium</name>
    <dbReference type="NCBI Taxonomy" id="2762218"/>
    <lineage>
        <taxon>Bacteria</taxon>
        <taxon>Bacillati</taxon>
        <taxon>Bacillota</taxon>
        <taxon>Bacilli</taxon>
        <taxon>Bacillales</taxon>
        <taxon>Caryophanaceae</taxon>
        <taxon>Solibacillus</taxon>
    </lineage>
</organism>
<accession>A0ABR8XQD5</accession>
<sequence>MKFPNRLINEQHRLLVILGNSTDYQKLNLSYQDIEKINIVGDAKQDSFHHPFDYIIELKVKNENKIYQFKCKGQGPWCEEKELN</sequence>
<name>A0ABR8XQD5_9BACL</name>
<dbReference type="EMBL" id="JACSPW010000013">
    <property type="protein sequence ID" value="MBD8034161.1"/>
    <property type="molecule type" value="Genomic_DNA"/>
</dbReference>
<reference evidence="1 2" key="1">
    <citation type="submission" date="2020-08" db="EMBL/GenBank/DDBJ databases">
        <title>A Genomic Blueprint of the Chicken Gut Microbiome.</title>
        <authorList>
            <person name="Gilroy R."/>
            <person name="Ravi A."/>
            <person name="Getino M."/>
            <person name="Pursley I."/>
            <person name="Horton D.L."/>
            <person name="Alikhan N.-F."/>
            <person name="Baker D."/>
            <person name="Gharbi K."/>
            <person name="Hall N."/>
            <person name="Watson M."/>
            <person name="Adriaenssens E.M."/>
            <person name="Foster-Nyarko E."/>
            <person name="Jarju S."/>
            <person name="Secka A."/>
            <person name="Antonio M."/>
            <person name="Oren A."/>
            <person name="Chaudhuri R."/>
            <person name="La Ragione R.M."/>
            <person name="Hildebrand F."/>
            <person name="Pallen M.J."/>
        </authorList>
    </citation>
    <scope>NUCLEOTIDE SEQUENCE [LARGE SCALE GENOMIC DNA]</scope>
    <source>
        <strain evidence="1 2">Sa1YVA6</strain>
    </source>
</reference>
<protein>
    <submittedName>
        <fullName evidence="1">Uncharacterized protein</fullName>
    </submittedName>
</protein>
<gene>
    <name evidence="1" type="ORF">H9632_13910</name>
</gene>
<dbReference type="Proteomes" id="UP000600565">
    <property type="component" value="Unassembled WGS sequence"/>
</dbReference>
<proteinExistence type="predicted"/>
<evidence type="ECO:0000313" key="1">
    <source>
        <dbReference type="EMBL" id="MBD8034161.1"/>
    </source>
</evidence>
<keyword evidence="2" id="KW-1185">Reference proteome</keyword>
<evidence type="ECO:0000313" key="2">
    <source>
        <dbReference type="Proteomes" id="UP000600565"/>
    </source>
</evidence>